<name>A0A1M5TSM8_9FIRM</name>
<keyword evidence="5 6" id="KW-0472">Membrane</keyword>
<dbReference type="RefSeq" id="WP_073075788.1">
    <property type="nucleotide sequence ID" value="NZ_FQXV01000001.1"/>
</dbReference>
<dbReference type="InterPro" id="IPR001279">
    <property type="entry name" value="Metallo-B-lactamas"/>
</dbReference>
<gene>
    <name evidence="8" type="ORF">SAMN02745823_00214</name>
</gene>
<dbReference type="InterPro" id="IPR035681">
    <property type="entry name" value="ComA-like_MBL"/>
</dbReference>
<evidence type="ECO:0000256" key="1">
    <source>
        <dbReference type="ARBA" id="ARBA00004651"/>
    </source>
</evidence>
<dbReference type="AlphaFoldDB" id="A0A1M5TSM8"/>
<evidence type="ECO:0000256" key="5">
    <source>
        <dbReference type="ARBA" id="ARBA00023136"/>
    </source>
</evidence>
<feature type="transmembrane region" description="Helical" evidence="6">
    <location>
        <begin position="434"/>
        <end position="455"/>
    </location>
</feature>
<dbReference type="SUPFAM" id="SSF56281">
    <property type="entry name" value="Metallo-hydrolase/oxidoreductase"/>
    <property type="match status" value="1"/>
</dbReference>
<dbReference type="NCBIfam" id="TIGR00361">
    <property type="entry name" value="ComEC_Rec2"/>
    <property type="match status" value="1"/>
</dbReference>
<dbReference type="STRING" id="1123282.SAMN02745823_00214"/>
<dbReference type="EMBL" id="FQXV01000001">
    <property type="protein sequence ID" value="SHH53699.1"/>
    <property type="molecule type" value="Genomic_DNA"/>
</dbReference>
<evidence type="ECO:0000256" key="2">
    <source>
        <dbReference type="ARBA" id="ARBA00022475"/>
    </source>
</evidence>
<feature type="transmembrane region" description="Helical" evidence="6">
    <location>
        <begin position="491"/>
        <end position="512"/>
    </location>
</feature>
<dbReference type="CDD" id="cd07731">
    <property type="entry name" value="ComA-like_MBL-fold"/>
    <property type="match status" value="1"/>
</dbReference>
<evidence type="ECO:0000256" key="3">
    <source>
        <dbReference type="ARBA" id="ARBA00022692"/>
    </source>
</evidence>
<dbReference type="GO" id="GO:0030420">
    <property type="term" value="P:establishment of competence for transformation"/>
    <property type="evidence" value="ECO:0007669"/>
    <property type="project" value="InterPro"/>
</dbReference>
<dbReference type="InterPro" id="IPR036866">
    <property type="entry name" value="RibonucZ/Hydroxyglut_hydro"/>
</dbReference>
<dbReference type="PANTHER" id="PTHR30619">
    <property type="entry name" value="DNA INTERNALIZATION/COMPETENCE PROTEIN COMEC/REC2"/>
    <property type="match status" value="1"/>
</dbReference>
<dbReference type="InterPro" id="IPR004477">
    <property type="entry name" value="ComEC_N"/>
</dbReference>
<accession>A0A1M5TSM8</accession>
<evidence type="ECO:0000256" key="4">
    <source>
        <dbReference type="ARBA" id="ARBA00022989"/>
    </source>
</evidence>
<dbReference type="Pfam" id="PF13567">
    <property type="entry name" value="DUF4131"/>
    <property type="match status" value="1"/>
</dbReference>
<comment type="subcellular location">
    <subcellularLocation>
        <location evidence="1">Cell membrane</location>
        <topology evidence="1">Multi-pass membrane protein</topology>
    </subcellularLocation>
</comment>
<dbReference type="Pfam" id="PF00753">
    <property type="entry name" value="Lactamase_B"/>
    <property type="match status" value="1"/>
</dbReference>
<feature type="transmembrane region" description="Helical" evidence="6">
    <location>
        <begin position="327"/>
        <end position="348"/>
    </location>
</feature>
<evidence type="ECO:0000259" key="7">
    <source>
        <dbReference type="SMART" id="SM00849"/>
    </source>
</evidence>
<feature type="transmembrane region" description="Helical" evidence="6">
    <location>
        <begin position="467"/>
        <end position="484"/>
    </location>
</feature>
<evidence type="ECO:0000313" key="9">
    <source>
        <dbReference type="Proteomes" id="UP000183995"/>
    </source>
</evidence>
<keyword evidence="2" id="KW-1003">Cell membrane</keyword>
<reference evidence="8 9" key="1">
    <citation type="submission" date="2016-11" db="EMBL/GenBank/DDBJ databases">
        <authorList>
            <person name="Jaros S."/>
            <person name="Januszkiewicz K."/>
            <person name="Wedrychowicz H."/>
        </authorList>
    </citation>
    <scope>NUCLEOTIDE SEQUENCE [LARGE SCALE GENOMIC DNA]</scope>
    <source>
        <strain evidence="8 9">DSM 10068</strain>
    </source>
</reference>
<dbReference type="Pfam" id="PF03772">
    <property type="entry name" value="Competence"/>
    <property type="match status" value="1"/>
</dbReference>
<evidence type="ECO:0000313" key="8">
    <source>
        <dbReference type="EMBL" id="SHH53699.1"/>
    </source>
</evidence>
<proteinExistence type="predicted"/>
<dbReference type="InterPro" id="IPR004797">
    <property type="entry name" value="Competence_ComEC/Rec2"/>
</dbReference>
<dbReference type="OrthoDB" id="9761531at2"/>
<sequence length="757" mass="79377">MRKLATAAVSFSGALFMAHYLLPDHALLISAAVCAVLSLAGLLFRSDTRLRIFLVCLGLAAGFLWTDAYTALFFAPAKALNGKTESVTAVVTGYPGETDYGSKVTVSVRVPGRPSLKTQLYVYDAAPDLTPGNTIEFTGKFRLADTVYGENTDTFLSKGVFLSASLKGDITVTGAGASPRYIPAVLAHAVTEKLKEIFPADVSGFMRALIIGDTSGLSQDTALSGALSTTGTAHIIAVSGMNVAFLMGVLGVLIKNKRLLAAVGIPVVFLFMAVVGFMAPVTRAGIMQLFLLAAPLLKRETDGVTSLSASLLIILLFNPFAVGSAGLQLSFSATLGILLLTGKLYDWLERPLRDRKIYGHPLFRKPVRFVLGTLATTAGALVFSLPLIALHFGTVSLIAPLSNIAVLWAVELTFIGGIVAVAAAFLFAPAGAAAAFIVALPARFIVNAIIGLGRVPFAAVFTSNPAIAAWLVTAYLMLVVFVMLRARARQLLLPACLSLATLCLVLILTASFSDRRGLSVTALDVGQGQCIVVTSGSYTEVVDCGSTSGKDAGDILTKYLQSHGRTTIDLLVLTHYHEDHAGGVQEVLERNKVAALAVPDPSIDTGALPGEILELAADKGVRILTVTQDTRVNCGGETVTLYAPIGGSDENERGLAILCSEGGFDALITGDMSAGIERRLVAAERLPDIEVLIAGHHGSKTSTSDTLLSAVTPEVALISVGYNSYGHPAPETLQKLALAGIATYRTDRDGTVTVNAP</sequence>
<evidence type="ECO:0000256" key="6">
    <source>
        <dbReference type="SAM" id="Phobius"/>
    </source>
</evidence>
<keyword evidence="9" id="KW-1185">Reference proteome</keyword>
<dbReference type="SMART" id="SM00849">
    <property type="entry name" value="Lactamase_B"/>
    <property type="match status" value="1"/>
</dbReference>
<dbReference type="PANTHER" id="PTHR30619:SF1">
    <property type="entry name" value="RECOMBINATION PROTEIN 2"/>
    <property type="match status" value="1"/>
</dbReference>
<dbReference type="InterPro" id="IPR052159">
    <property type="entry name" value="Competence_DNA_uptake"/>
</dbReference>
<dbReference type="GO" id="GO:0005886">
    <property type="term" value="C:plasma membrane"/>
    <property type="evidence" value="ECO:0007669"/>
    <property type="project" value="UniProtKB-SubCell"/>
</dbReference>
<feature type="transmembrane region" description="Helical" evidence="6">
    <location>
        <begin position="369"/>
        <end position="392"/>
    </location>
</feature>
<feature type="transmembrane region" description="Helical" evidence="6">
    <location>
        <begin position="260"/>
        <end position="282"/>
    </location>
</feature>
<feature type="domain" description="Metallo-beta-lactamase" evidence="7">
    <location>
        <begin position="527"/>
        <end position="722"/>
    </location>
</feature>
<dbReference type="Proteomes" id="UP000183995">
    <property type="component" value="Unassembled WGS sequence"/>
</dbReference>
<protein>
    <submittedName>
        <fullName evidence="8">Competence protein ComEC</fullName>
    </submittedName>
</protein>
<feature type="transmembrane region" description="Helical" evidence="6">
    <location>
        <begin position="404"/>
        <end position="427"/>
    </location>
</feature>
<organism evidence="8 9">
    <name type="scientific">Sporobacter termitidis DSM 10068</name>
    <dbReference type="NCBI Taxonomy" id="1123282"/>
    <lineage>
        <taxon>Bacteria</taxon>
        <taxon>Bacillati</taxon>
        <taxon>Bacillota</taxon>
        <taxon>Clostridia</taxon>
        <taxon>Eubacteriales</taxon>
        <taxon>Oscillospiraceae</taxon>
        <taxon>Sporobacter</taxon>
    </lineage>
</organism>
<dbReference type="NCBIfam" id="TIGR00360">
    <property type="entry name" value="ComEC_N-term"/>
    <property type="match status" value="1"/>
</dbReference>
<feature type="transmembrane region" description="Helical" evidence="6">
    <location>
        <begin position="233"/>
        <end position="254"/>
    </location>
</feature>
<keyword evidence="4 6" id="KW-1133">Transmembrane helix</keyword>
<dbReference type="Gene3D" id="3.60.15.10">
    <property type="entry name" value="Ribonuclease Z/Hydroxyacylglutathione hydrolase-like"/>
    <property type="match status" value="1"/>
</dbReference>
<feature type="transmembrane region" description="Helical" evidence="6">
    <location>
        <begin position="50"/>
        <end position="75"/>
    </location>
</feature>
<dbReference type="InterPro" id="IPR025405">
    <property type="entry name" value="DUF4131"/>
</dbReference>
<keyword evidence="3 6" id="KW-0812">Transmembrane</keyword>